<proteinExistence type="predicted"/>
<keyword evidence="2" id="KW-1185">Reference proteome</keyword>
<dbReference type="EMBL" id="REGN01001323">
    <property type="protein sequence ID" value="RNA35462.1"/>
    <property type="molecule type" value="Genomic_DNA"/>
</dbReference>
<gene>
    <name evidence="1" type="ORF">BpHYR1_010503</name>
</gene>
<dbReference type="Proteomes" id="UP000276133">
    <property type="component" value="Unassembled WGS sequence"/>
</dbReference>
<dbReference type="AlphaFoldDB" id="A0A3M7SI81"/>
<sequence>MLFFNIKKYKNIILQLTNKSEKMNRSIQFLKHLLPSTVIFQICTTTESQALRRNILSKSSISHIFKLSGIKIFTIFLVRLFSVSFSEIQYADFFALDRSLASFGVQAVSDVEQVDEQDEKSSLCLVFFLPFKNSFGWNPFVPTKEKNLKIEIKIFLVLFIPAIVMNKVLNQRIFYSKTTSKYICLEKMRNYAYKFKHKFICFFKYKICNYIISAEYEAKGKRGRCPQKKRRVEDETIFLFNQVQIQKIIIIIVYVEGEDVTAFHMSNFTKELRIYSKSFSLLSRHNFFLKITSTKFKKKINCALKMGSAASYPNS</sequence>
<accession>A0A3M7SI81</accession>
<evidence type="ECO:0000313" key="2">
    <source>
        <dbReference type="Proteomes" id="UP000276133"/>
    </source>
</evidence>
<reference evidence="1 2" key="1">
    <citation type="journal article" date="2018" name="Sci. Rep.">
        <title>Genomic signatures of local adaptation to the degree of environmental predictability in rotifers.</title>
        <authorList>
            <person name="Franch-Gras L."/>
            <person name="Hahn C."/>
            <person name="Garcia-Roger E.M."/>
            <person name="Carmona M.J."/>
            <person name="Serra M."/>
            <person name="Gomez A."/>
        </authorList>
    </citation>
    <scope>NUCLEOTIDE SEQUENCE [LARGE SCALE GENOMIC DNA]</scope>
    <source>
        <strain evidence="1">HYR1</strain>
    </source>
</reference>
<name>A0A3M7SI81_BRAPC</name>
<protein>
    <submittedName>
        <fullName evidence="1">Uncharacterized protein</fullName>
    </submittedName>
</protein>
<evidence type="ECO:0000313" key="1">
    <source>
        <dbReference type="EMBL" id="RNA35462.1"/>
    </source>
</evidence>
<comment type="caution">
    <text evidence="1">The sequence shown here is derived from an EMBL/GenBank/DDBJ whole genome shotgun (WGS) entry which is preliminary data.</text>
</comment>
<organism evidence="1 2">
    <name type="scientific">Brachionus plicatilis</name>
    <name type="common">Marine rotifer</name>
    <name type="synonym">Brachionus muelleri</name>
    <dbReference type="NCBI Taxonomy" id="10195"/>
    <lineage>
        <taxon>Eukaryota</taxon>
        <taxon>Metazoa</taxon>
        <taxon>Spiralia</taxon>
        <taxon>Gnathifera</taxon>
        <taxon>Rotifera</taxon>
        <taxon>Eurotatoria</taxon>
        <taxon>Monogononta</taxon>
        <taxon>Pseudotrocha</taxon>
        <taxon>Ploima</taxon>
        <taxon>Brachionidae</taxon>
        <taxon>Brachionus</taxon>
    </lineage>
</organism>